<proteinExistence type="predicted"/>
<feature type="compositionally biased region" description="Polar residues" evidence="2">
    <location>
        <begin position="1160"/>
        <end position="1171"/>
    </location>
</feature>
<dbReference type="Proteomes" id="UP001527925">
    <property type="component" value="Unassembled WGS sequence"/>
</dbReference>
<feature type="compositionally biased region" description="Polar residues" evidence="2">
    <location>
        <begin position="1297"/>
        <end position="1309"/>
    </location>
</feature>
<organism evidence="3 4">
    <name type="scientific">Polyrhizophydium stewartii</name>
    <dbReference type="NCBI Taxonomy" id="2732419"/>
    <lineage>
        <taxon>Eukaryota</taxon>
        <taxon>Fungi</taxon>
        <taxon>Fungi incertae sedis</taxon>
        <taxon>Chytridiomycota</taxon>
        <taxon>Chytridiomycota incertae sedis</taxon>
        <taxon>Chytridiomycetes</taxon>
        <taxon>Rhizophydiales</taxon>
        <taxon>Rhizophydiales incertae sedis</taxon>
        <taxon>Polyrhizophydium</taxon>
    </lineage>
</organism>
<feature type="compositionally biased region" description="Low complexity" evidence="2">
    <location>
        <begin position="843"/>
        <end position="853"/>
    </location>
</feature>
<gene>
    <name evidence="3" type="ORF">HK105_205259</name>
</gene>
<dbReference type="EMBL" id="JADGIZ020000026">
    <property type="protein sequence ID" value="KAL2915153.1"/>
    <property type="molecule type" value="Genomic_DNA"/>
</dbReference>
<feature type="compositionally biased region" description="Low complexity" evidence="2">
    <location>
        <begin position="1271"/>
        <end position="1296"/>
    </location>
</feature>
<evidence type="ECO:0000256" key="2">
    <source>
        <dbReference type="SAM" id="MobiDB-lite"/>
    </source>
</evidence>
<feature type="compositionally biased region" description="Low complexity" evidence="2">
    <location>
        <begin position="979"/>
        <end position="993"/>
    </location>
</feature>
<feature type="compositionally biased region" description="Polar residues" evidence="2">
    <location>
        <begin position="352"/>
        <end position="380"/>
    </location>
</feature>
<feature type="compositionally biased region" description="Polar residues" evidence="2">
    <location>
        <begin position="1026"/>
        <end position="1038"/>
    </location>
</feature>
<feature type="region of interest" description="Disordered" evidence="2">
    <location>
        <begin position="975"/>
        <end position="1086"/>
    </location>
</feature>
<comment type="caution">
    <text evidence="3">The sequence shown here is derived from an EMBL/GenBank/DDBJ whole genome shotgun (WGS) entry which is preliminary data.</text>
</comment>
<feature type="region of interest" description="Disordered" evidence="2">
    <location>
        <begin position="1271"/>
        <end position="1313"/>
    </location>
</feature>
<feature type="region of interest" description="Disordered" evidence="2">
    <location>
        <begin position="843"/>
        <end position="862"/>
    </location>
</feature>
<feature type="region of interest" description="Disordered" evidence="2">
    <location>
        <begin position="1101"/>
        <end position="1180"/>
    </location>
</feature>
<evidence type="ECO:0000313" key="3">
    <source>
        <dbReference type="EMBL" id="KAL2915153.1"/>
    </source>
</evidence>
<name>A0ABR4N6H5_9FUNG</name>
<feature type="compositionally biased region" description="Basic and acidic residues" evidence="2">
    <location>
        <begin position="1053"/>
        <end position="1063"/>
    </location>
</feature>
<feature type="compositionally biased region" description="Acidic residues" evidence="2">
    <location>
        <begin position="407"/>
        <end position="428"/>
    </location>
</feature>
<feature type="compositionally biased region" description="Acidic residues" evidence="2">
    <location>
        <begin position="559"/>
        <end position="589"/>
    </location>
</feature>
<feature type="compositionally biased region" description="Basic residues" evidence="2">
    <location>
        <begin position="388"/>
        <end position="403"/>
    </location>
</feature>
<feature type="region of interest" description="Disordered" evidence="2">
    <location>
        <begin position="345"/>
        <end position="463"/>
    </location>
</feature>
<feature type="compositionally biased region" description="Low complexity" evidence="2">
    <location>
        <begin position="594"/>
        <end position="621"/>
    </location>
</feature>
<feature type="compositionally biased region" description="Basic and acidic residues" evidence="2">
    <location>
        <begin position="628"/>
        <end position="652"/>
    </location>
</feature>
<feature type="compositionally biased region" description="Acidic residues" evidence="2">
    <location>
        <begin position="681"/>
        <end position="770"/>
    </location>
</feature>
<evidence type="ECO:0000313" key="4">
    <source>
        <dbReference type="Proteomes" id="UP001527925"/>
    </source>
</evidence>
<feature type="region of interest" description="Disordered" evidence="2">
    <location>
        <begin position="554"/>
        <end position="830"/>
    </location>
</feature>
<reference evidence="3 4" key="1">
    <citation type="submission" date="2023-09" db="EMBL/GenBank/DDBJ databases">
        <title>Pangenome analysis of Batrachochytrium dendrobatidis and related Chytrids.</title>
        <authorList>
            <person name="Yacoub M.N."/>
            <person name="Stajich J.E."/>
            <person name="James T.Y."/>
        </authorList>
    </citation>
    <scope>NUCLEOTIDE SEQUENCE [LARGE SCALE GENOMIC DNA]</scope>
    <source>
        <strain evidence="3 4">JEL0888</strain>
    </source>
</reference>
<keyword evidence="4" id="KW-1185">Reference proteome</keyword>
<feature type="compositionally biased region" description="Basic and acidic residues" evidence="2">
    <location>
        <begin position="216"/>
        <end position="225"/>
    </location>
</feature>
<feature type="region of interest" description="Disordered" evidence="2">
    <location>
        <begin position="1220"/>
        <end position="1253"/>
    </location>
</feature>
<protein>
    <submittedName>
        <fullName evidence="3">Uncharacterized protein</fullName>
    </submittedName>
</protein>
<evidence type="ECO:0000256" key="1">
    <source>
        <dbReference type="SAM" id="Coils"/>
    </source>
</evidence>
<keyword evidence="1" id="KW-0175">Coiled coil</keyword>
<feature type="compositionally biased region" description="Low complexity" evidence="2">
    <location>
        <begin position="180"/>
        <end position="203"/>
    </location>
</feature>
<feature type="region of interest" description="Disordered" evidence="2">
    <location>
        <begin position="152"/>
        <end position="229"/>
    </location>
</feature>
<sequence length="1437" mass="153530">MHHHQAAAAAAAAAAYDLGGRRSHPGMMMHHLQQGPHTLHAQLDEHTAELERRLAAMQERLAFLEEIRSKDSIILSQYEMRIQQQDQLIHEMRAQLLAVRIPALVRAVPRALRPVRTVLLPSALHAVSLNAADGSDSPFPALSALLPDKDAAETHRSAAAPPDSDLDTTSPATSIADEIPAAPVAPKPAARAKAQPRKSASSSHTTASDGSAPMDVDPRGADQRRPASSFNVTGINMEGQRIRVDLSADKLTPWTSIVRRQRKDGGRMLKTADMAAINEAVGAFLAQSIPVERVVMCKLQASRDQGPVNPWERCDYAIPEALVDSFQTWFSSQLREGLLDSRLGQRRKSRTNDSPSVLTQALTSVESRRTLLTSPRSTGARSDPKREPPKRRSSQQRPSRGRKYVADDAESSPEPAADNEDHDSDAAEADNAPAFEAEDNQDDAQPAGVETESPEVMPDVPSSKWPAWTEVVRACYPQFRRTRKTYDQFASDFMSKNDPDNVVHHTISNANRGDLSVVAVPPYLQKQFMQAFVSEFEKGKWPYGRCQAVKLPMLRAEESDQSDEDGDRDDDGDGDGDGDGEGDGDDGDESQNVSSTSRTPRRAASAAASALVSTTRSASRSAQKKTPRRGERQARTQDAHDSVEQVEKLPERRSKRTQKPTPARRSSAARRRTPSRRIQSDAEERDGTDDDEKDETAEQETDDAREEAEDADAQDDSEVEAAEEEAEEEGQVEEDAQEEEEEEEEDSQEAPEEHAEEEAEEEAEDVEEEVEVRKSRSRPASRGGSSRARRGAVVTDSGEEDAGATETPRPRARSRSRANPPVAAAAPVEPEVPAAAAAASRAAAARPRASSTARGDRATNGVAAVSDDAGHVVSWRGVVAERVPGFFDDSANSSRGMATRIRAGLRSFAADHAVAQTLGDKLPLALVPQFVEWFKEHARRHFAAFDPDLASATADPMPLDVDAQAITAAFGRTARMRTQSPAPLAPPAASASQSRKRGRASNPPASKAARISRQRSMSPDIVDGNAPSSPTRLNTSPERSSRVRRRASIQDEPASRETPRGDDVTMTTNGDRAGDGSHGGAGAGVTASTASSAATAAATAVAGKMTSSKRASLNGRGAEEDRDSDIHASGNGDAEMPDASPGGSETAAAQSRSPVRRRGSQVSHSSQTRRASSPDRGVDRNSLALGHILDGDAVASQPDAQSLHTQQAAARSTFAVPSSASVAVHVPQRSSSRSPRPQPAQTPVQTQTAASATPASDVTAVATVAAAAAAGNARAPGVVAPPASASSSSMPEAAGATSDSTPQPTTPNQPYAIINGQVDPMTRYNHVLLSMMPNYNSRPKSRRIEMKRLVKAFLLNRMGDSFSTCVIFTDRADKSIVGVGGDAAGAIAAAAAGSDVLSASTSSGDKRVHHTYGIAKSIEQEFRAWAAVEMRRLFGDF</sequence>
<feature type="coiled-coil region" evidence="1">
    <location>
        <begin position="40"/>
        <end position="95"/>
    </location>
</feature>
<accession>A0ABR4N6H5</accession>
<feature type="compositionally biased region" description="Low complexity" evidence="2">
    <location>
        <begin position="817"/>
        <end position="830"/>
    </location>
</feature>